<dbReference type="OrthoDB" id="2282401at2759"/>
<evidence type="ECO:0000256" key="2">
    <source>
        <dbReference type="SAM" id="SignalP"/>
    </source>
</evidence>
<feature type="compositionally biased region" description="Polar residues" evidence="1">
    <location>
        <begin position="108"/>
        <end position="118"/>
    </location>
</feature>
<dbReference type="AlphaFoldDB" id="A0A077WTB1"/>
<organism evidence="3">
    <name type="scientific">Lichtheimia ramosa</name>
    <dbReference type="NCBI Taxonomy" id="688394"/>
    <lineage>
        <taxon>Eukaryota</taxon>
        <taxon>Fungi</taxon>
        <taxon>Fungi incertae sedis</taxon>
        <taxon>Mucoromycota</taxon>
        <taxon>Mucoromycotina</taxon>
        <taxon>Mucoromycetes</taxon>
        <taxon>Mucorales</taxon>
        <taxon>Lichtheimiaceae</taxon>
        <taxon>Lichtheimia</taxon>
    </lineage>
</organism>
<feature type="region of interest" description="Disordered" evidence="1">
    <location>
        <begin position="195"/>
        <end position="216"/>
    </location>
</feature>
<gene>
    <name evidence="3" type="ORF">LRAMOSA03160</name>
</gene>
<proteinExistence type="predicted"/>
<dbReference type="EMBL" id="LK023335">
    <property type="protein sequence ID" value="CDS10484.1"/>
    <property type="molecule type" value="Genomic_DNA"/>
</dbReference>
<feature type="chain" id="PRO_5001726407" evidence="2">
    <location>
        <begin position="24"/>
        <end position="216"/>
    </location>
</feature>
<sequence>MVRLFTFTTAILSLFLAAQSVTADPPANTAGQDTDIRSPLDFVRTVCTAFDGHPTEIAKIFASAENALVGGNNGPGQGVSVTPVQSGVSKVEKFCNNIKNQPEYGPLDQSSKNSQTDGSADPPANTAGQDTDIRSPADFVRTACTLFDGHPTEVAKIFASAENALVGGNSGSGKGVPLTPVQSGVTKVEKFCNNVKNQPEYGPLDQSSGNSQTDGR</sequence>
<evidence type="ECO:0000256" key="1">
    <source>
        <dbReference type="SAM" id="MobiDB-lite"/>
    </source>
</evidence>
<protein>
    <submittedName>
        <fullName evidence="3">Uncharacterized protein</fullName>
    </submittedName>
</protein>
<accession>A0A077WTB1</accession>
<evidence type="ECO:0000313" key="3">
    <source>
        <dbReference type="EMBL" id="CDS10484.1"/>
    </source>
</evidence>
<name>A0A077WTB1_9FUNG</name>
<feature type="region of interest" description="Disordered" evidence="1">
    <location>
        <begin position="102"/>
        <end position="135"/>
    </location>
</feature>
<keyword evidence="2" id="KW-0732">Signal</keyword>
<feature type="compositionally biased region" description="Polar residues" evidence="1">
    <location>
        <begin position="205"/>
        <end position="216"/>
    </location>
</feature>
<feature type="signal peptide" evidence="2">
    <location>
        <begin position="1"/>
        <end position="23"/>
    </location>
</feature>
<reference evidence="3" key="1">
    <citation type="journal article" date="2014" name="Genome Announc.">
        <title>De novo whole-genome sequence and genome annotation of Lichtheimia ramosa.</title>
        <authorList>
            <person name="Linde J."/>
            <person name="Schwartze V."/>
            <person name="Binder U."/>
            <person name="Lass-Florl C."/>
            <person name="Voigt K."/>
            <person name="Horn F."/>
        </authorList>
    </citation>
    <scope>NUCLEOTIDE SEQUENCE</scope>
    <source>
        <strain evidence="3">JMRC FSU:6197</strain>
    </source>
</reference>